<dbReference type="InterPro" id="IPR050557">
    <property type="entry name" value="RTX_toxin/Mannuronan_C5-epim"/>
</dbReference>
<dbReference type="Gene3D" id="2.150.10.10">
    <property type="entry name" value="Serralysin-like metalloprotease, C-terminal"/>
    <property type="match status" value="4"/>
</dbReference>
<dbReference type="PRINTS" id="PR00313">
    <property type="entry name" value="CABNDNGRPT"/>
</dbReference>
<evidence type="ECO:0000313" key="6">
    <source>
        <dbReference type="Proteomes" id="UP000663629"/>
    </source>
</evidence>
<proteinExistence type="predicted"/>
<feature type="chain" id="PRO_5047467001" evidence="4">
    <location>
        <begin position="24"/>
        <end position="307"/>
    </location>
</feature>
<keyword evidence="2" id="KW-0964">Secreted</keyword>
<feature type="region of interest" description="Disordered" evidence="3">
    <location>
        <begin position="23"/>
        <end position="49"/>
    </location>
</feature>
<dbReference type="PANTHER" id="PTHR38340:SF1">
    <property type="entry name" value="S-LAYER PROTEIN"/>
    <property type="match status" value="1"/>
</dbReference>
<dbReference type="RefSeq" id="WP_205294122.1">
    <property type="nucleotide sequence ID" value="NZ_CP070368.1"/>
</dbReference>
<dbReference type="InterPro" id="IPR011049">
    <property type="entry name" value="Serralysin-like_metalloprot_C"/>
</dbReference>
<evidence type="ECO:0000256" key="1">
    <source>
        <dbReference type="ARBA" id="ARBA00004613"/>
    </source>
</evidence>
<accession>A0ABX7JFX5</accession>
<gene>
    <name evidence="5" type="ORF">JWJ88_00245</name>
</gene>
<evidence type="ECO:0000256" key="3">
    <source>
        <dbReference type="SAM" id="MobiDB-lite"/>
    </source>
</evidence>
<dbReference type="SUPFAM" id="SSF51120">
    <property type="entry name" value="beta-Roll"/>
    <property type="match status" value="2"/>
</dbReference>
<feature type="signal peptide" evidence="4">
    <location>
        <begin position="1"/>
        <end position="23"/>
    </location>
</feature>
<dbReference type="Pfam" id="PF00353">
    <property type="entry name" value="HemolysinCabind"/>
    <property type="match status" value="3"/>
</dbReference>
<dbReference type="InterPro" id="IPR018511">
    <property type="entry name" value="Hemolysin-typ_Ca-bd_CS"/>
</dbReference>
<keyword evidence="4" id="KW-0732">Signal</keyword>
<dbReference type="PROSITE" id="PS00330">
    <property type="entry name" value="HEMOLYSIN_CALCIUM"/>
    <property type="match status" value="4"/>
</dbReference>
<evidence type="ECO:0000256" key="2">
    <source>
        <dbReference type="ARBA" id="ARBA00022525"/>
    </source>
</evidence>
<evidence type="ECO:0000256" key="4">
    <source>
        <dbReference type="SAM" id="SignalP"/>
    </source>
</evidence>
<protein>
    <submittedName>
        <fullName evidence="5">Calcium-binding protein</fullName>
    </submittedName>
</protein>
<dbReference type="EMBL" id="CP070368">
    <property type="protein sequence ID" value="QRZ13127.1"/>
    <property type="molecule type" value="Genomic_DNA"/>
</dbReference>
<dbReference type="PANTHER" id="PTHR38340">
    <property type="entry name" value="S-LAYER PROTEIN"/>
    <property type="match status" value="1"/>
</dbReference>
<dbReference type="InterPro" id="IPR001343">
    <property type="entry name" value="Hemolysn_Ca-bd"/>
</dbReference>
<comment type="subcellular location">
    <subcellularLocation>
        <location evidence="1">Secreted</location>
    </subcellularLocation>
</comment>
<reference evidence="5 6" key="1">
    <citation type="submission" date="2021-02" db="EMBL/GenBank/DDBJ databases">
        <title>Paracoccus methylovroum sp.nov., a new methanol and methylamine utilizing methylotrophic denitrifer.</title>
        <authorList>
            <person name="Timsy T."/>
            <person name="Behrendt U."/>
            <person name="Ulrich A."/>
            <person name="Spanner T."/>
            <person name="Foesel B.U."/>
            <person name="Horn M.A."/>
            <person name="Kolb S."/>
        </authorList>
    </citation>
    <scope>NUCLEOTIDE SEQUENCE [LARGE SCALE GENOMIC DNA]</scope>
    <source>
        <strain evidence="5 6">H4-D09</strain>
    </source>
</reference>
<dbReference type="Proteomes" id="UP000663629">
    <property type="component" value="Chromosome 1"/>
</dbReference>
<sequence length="307" mass="31479">MFLLSSVVSVLFAVLAVDATSQARSVNEDTDTDDFDHPRNPEADEPNLPAGLVVEGSEGADWLAGGEGDDLLNGCGGNDDLHGGLGNDTLLGGDGADWIYGDGDFGQGGDDSLRGGAGNDYLAGQGGNDTIHGGPGDDTILGGDGDDSLTGGVGNDWIWGESGSDTLVAGQGADNLDGGEGDDLLIGSNHPDRAWLYGDAGRDTLQPGPGDFAEGGGDEDLFLFDVSGENLDDPGENLPVIADFDPHQDRIELRWQDLGAGTPPVVVLEREADGSAMLRLDGLAVARVLLADGLRIADITLTRIAPG</sequence>
<keyword evidence="6" id="KW-1185">Reference proteome</keyword>
<organism evidence="5 6">
    <name type="scientific">Paracoccus methylovorus</name>
    <dbReference type="NCBI Taxonomy" id="2812658"/>
    <lineage>
        <taxon>Bacteria</taxon>
        <taxon>Pseudomonadati</taxon>
        <taxon>Pseudomonadota</taxon>
        <taxon>Alphaproteobacteria</taxon>
        <taxon>Rhodobacterales</taxon>
        <taxon>Paracoccaceae</taxon>
        <taxon>Paracoccus</taxon>
    </lineage>
</organism>
<evidence type="ECO:0000313" key="5">
    <source>
        <dbReference type="EMBL" id="QRZ13127.1"/>
    </source>
</evidence>
<name>A0ABX7JFX5_9RHOB</name>